<organism evidence="3 4">
    <name type="scientific">Hungatella hathewayi</name>
    <dbReference type="NCBI Taxonomy" id="154046"/>
    <lineage>
        <taxon>Bacteria</taxon>
        <taxon>Bacillati</taxon>
        <taxon>Bacillota</taxon>
        <taxon>Clostridia</taxon>
        <taxon>Lachnospirales</taxon>
        <taxon>Lachnospiraceae</taxon>
        <taxon>Hungatella</taxon>
    </lineage>
</organism>
<feature type="domain" description="HTH cro/C1-type" evidence="2">
    <location>
        <begin position="14"/>
        <end position="68"/>
    </location>
</feature>
<dbReference type="PANTHER" id="PTHR46558">
    <property type="entry name" value="TRACRIPTIONAL REGULATORY PROTEIN-RELATED-RELATED"/>
    <property type="match status" value="1"/>
</dbReference>
<dbReference type="CDD" id="cd00093">
    <property type="entry name" value="HTH_XRE"/>
    <property type="match status" value="1"/>
</dbReference>
<sequence length="114" mass="12919">MKDTFDFMALGQAIKKAREAKGMTREQLAEILGVAPRHLQSIENEGQYPSFPLFARLVTMFNISADQYLFTEGQAEKTSLRRQIDSILDTFEDKELIIIEGTAKGICRAKESME</sequence>
<evidence type="ECO:0000313" key="4">
    <source>
        <dbReference type="Proteomes" id="UP001055091"/>
    </source>
</evidence>
<evidence type="ECO:0000256" key="1">
    <source>
        <dbReference type="ARBA" id="ARBA00023125"/>
    </source>
</evidence>
<protein>
    <submittedName>
        <fullName evidence="3">Transcriptional regulator</fullName>
    </submittedName>
</protein>
<dbReference type="Gene3D" id="1.10.260.40">
    <property type="entry name" value="lambda repressor-like DNA-binding domains"/>
    <property type="match status" value="1"/>
</dbReference>
<evidence type="ECO:0000313" key="3">
    <source>
        <dbReference type="EMBL" id="GKH04720.1"/>
    </source>
</evidence>
<dbReference type="SMART" id="SM00530">
    <property type="entry name" value="HTH_XRE"/>
    <property type="match status" value="1"/>
</dbReference>
<comment type="caution">
    <text evidence="3">The sequence shown here is derived from an EMBL/GenBank/DDBJ whole genome shotgun (WGS) entry which is preliminary data.</text>
</comment>
<keyword evidence="1" id="KW-0238">DNA-binding</keyword>
<proteinExistence type="predicted"/>
<dbReference type="InterPro" id="IPR041511">
    <property type="entry name" value="DBD_HTH"/>
</dbReference>
<dbReference type="Proteomes" id="UP001055091">
    <property type="component" value="Unassembled WGS sequence"/>
</dbReference>
<dbReference type="EMBL" id="BQNJ01000003">
    <property type="protein sequence ID" value="GKH04720.1"/>
    <property type="molecule type" value="Genomic_DNA"/>
</dbReference>
<dbReference type="AlphaFoldDB" id="A0AA37N610"/>
<dbReference type="InterPro" id="IPR001387">
    <property type="entry name" value="Cro/C1-type_HTH"/>
</dbReference>
<gene>
    <name evidence="3" type="ORF">CE91St55_67010</name>
</gene>
<evidence type="ECO:0000259" key="2">
    <source>
        <dbReference type="PROSITE" id="PS50943"/>
    </source>
</evidence>
<dbReference type="GO" id="GO:0003677">
    <property type="term" value="F:DNA binding"/>
    <property type="evidence" value="ECO:0007669"/>
    <property type="project" value="UniProtKB-KW"/>
</dbReference>
<dbReference type="Pfam" id="PF18430">
    <property type="entry name" value="DBD_HTH"/>
    <property type="match status" value="1"/>
</dbReference>
<dbReference type="Gene3D" id="6.10.140.640">
    <property type="match status" value="1"/>
</dbReference>
<dbReference type="Pfam" id="PF01381">
    <property type="entry name" value="HTH_3"/>
    <property type="match status" value="1"/>
</dbReference>
<dbReference type="InterPro" id="IPR010982">
    <property type="entry name" value="Lambda_DNA-bd_dom_sf"/>
</dbReference>
<dbReference type="PROSITE" id="PS50943">
    <property type="entry name" value="HTH_CROC1"/>
    <property type="match status" value="1"/>
</dbReference>
<dbReference type="SUPFAM" id="SSF47413">
    <property type="entry name" value="lambda repressor-like DNA-binding domains"/>
    <property type="match status" value="1"/>
</dbReference>
<dbReference type="RefSeq" id="WP_244053246.1">
    <property type="nucleotide sequence ID" value="NZ_BQNJ01000003.1"/>
</dbReference>
<accession>A0AA37N610</accession>
<name>A0AA37N610_9FIRM</name>
<reference evidence="3" key="1">
    <citation type="submission" date="2022-01" db="EMBL/GenBank/DDBJ databases">
        <title>Novel bile acid biosynthetic pathways are enriched in the microbiome of centenarians.</title>
        <authorList>
            <person name="Sato Y."/>
            <person name="Atarashi K."/>
            <person name="Plichta R.D."/>
            <person name="Arai Y."/>
            <person name="Sasajima S."/>
            <person name="Kearney M.S."/>
            <person name="Suda W."/>
            <person name="Takeshita K."/>
            <person name="Sasaki T."/>
            <person name="Okamoto S."/>
            <person name="Skelly N.A."/>
            <person name="Okamura Y."/>
            <person name="Vlamakis H."/>
            <person name="Li Y."/>
            <person name="Tanoue T."/>
            <person name="Takei H."/>
            <person name="Nittono H."/>
            <person name="Narushima S."/>
            <person name="Irie J."/>
            <person name="Itoh H."/>
            <person name="Moriya K."/>
            <person name="Sugiura Y."/>
            <person name="Suematsu M."/>
            <person name="Moritoki N."/>
            <person name="Shibata S."/>
            <person name="Littman R.D."/>
            <person name="Fischbach A.M."/>
            <person name="Uwamino Y."/>
            <person name="Inoue T."/>
            <person name="Honda A."/>
            <person name="Hattori M."/>
            <person name="Murai T."/>
            <person name="Xavier J.R."/>
            <person name="Hirose N."/>
            <person name="Honda K."/>
        </authorList>
    </citation>
    <scope>NUCLEOTIDE SEQUENCE</scope>
    <source>
        <strain evidence="3">CE91-St55</strain>
    </source>
</reference>
<dbReference type="PANTHER" id="PTHR46558:SF11">
    <property type="entry name" value="HTH-TYPE TRANSCRIPTIONAL REGULATOR XRE"/>
    <property type="match status" value="1"/>
</dbReference>